<dbReference type="EMBL" id="VULX01000003">
    <property type="protein sequence ID" value="MSR90696.1"/>
    <property type="molecule type" value="Genomic_DNA"/>
</dbReference>
<dbReference type="InterPro" id="IPR036097">
    <property type="entry name" value="HisK_dim/P_sf"/>
</dbReference>
<dbReference type="GO" id="GO:0005524">
    <property type="term" value="F:ATP binding"/>
    <property type="evidence" value="ECO:0007669"/>
    <property type="project" value="UniProtKB-KW"/>
</dbReference>
<evidence type="ECO:0000256" key="6">
    <source>
        <dbReference type="ARBA" id="ARBA00022679"/>
    </source>
</evidence>
<dbReference type="PANTHER" id="PTHR45528:SF1">
    <property type="entry name" value="SENSOR HISTIDINE KINASE CPXA"/>
    <property type="match status" value="1"/>
</dbReference>
<comment type="caution">
    <text evidence="17">The sequence shown here is derived from an EMBL/GenBank/DDBJ whole genome shotgun (WGS) entry which is preliminary data.</text>
</comment>
<evidence type="ECO:0000256" key="8">
    <source>
        <dbReference type="ARBA" id="ARBA00022741"/>
    </source>
</evidence>
<comment type="subcellular location">
    <subcellularLocation>
        <location evidence="2">Cell membrane</location>
        <topology evidence="2">Multi-pass membrane protein</topology>
    </subcellularLocation>
</comment>
<dbReference type="InterPro" id="IPR050398">
    <property type="entry name" value="HssS/ArlS-like"/>
</dbReference>
<feature type="transmembrane region" description="Helical" evidence="14">
    <location>
        <begin position="21"/>
        <end position="46"/>
    </location>
</feature>
<evidence type="ECO:0000313" key="17">
    <source>
        <dbReference type="EMBL" id="MSR90696.1"/>
    </source>
</evidence>
<dbReference type="PRINTS" id="PR00344">
    <property type="entry name" value="BCTRLSENSOR"/>
</dbReference>
<feature type="domain" description="HAMP" evidence="16">
    <location>
        <begin position="195"/>
        <end position="247"/>
    </location>
</feature>
<dbReference type="SMART" id="SM00388">
    <property type="entry name" value="HisKA"/>
    <property type="match status" value="1"/>
</dbReference>
<dbReference type="GO" id="GO:0005886">
    <property type="term" value="C:plasma membrane"/>
    <property type="evidence" value="ECO:0007669"/>
    <property type="project" value="UniProtKB-SubCell"/>
</dbReference>
<dbReference type="SUPFAM" id="SSF158472">
    <property type="entry name" value="HAMP domain-like"/>
    <property type="match status" value="1"/>
</dbReference>
<sequence>MKKIKKIKKKKLVNLLLKNYIISFLLMLTLLIATTFTVFTIANIYYNLIIENDVTASVFFRDDYKQIPYKVITSKHGFAYVYDTNGKILVDKHYTVNFDYQKFNPENIFSIVYKDGFNNKANPNLTLSYEHYKIKAGYNKKQNYILIIGYPIKGADFFTTIDRKLNFKVFSVLALIICILLFFVIFSIYSRFTSRFFVTPVNILIEGAEKFAAGDYSSRITLKVQNEFKDLGDTLNLMASRISEEKHLKEKSEFARKRLILDVSHDLKNPLSNIMGYADYLVSNDISKEEMSKYLYIIQQNSIRANNLIQNLFEFSKLDSEDFHLQLEETDICEFMRELIASYIPALDQKHFNYDFDIPEEKILLNIDKKQLDRAISNLILNAIKYNKEGTALSITIQFENNKLSLIICDNGVGIPESSLSTIFDPFVRVDKSRNIHSGGTGLGLSITKTIIEKHNGSIDLISAVNKGCKFIISFTLNHNI</sequence>
<evidence type="ECO:0000313" key="18">
    <source>
        <dbReference type="Proteomes" id="UP000460287"/>
    </source>
</evidence>
<dbReference type="InterPro" id="IPR004358">
    <property type="entry name" value="Sig_transdc_His_kin-like_C"/>
</dbReference>
<evidence type="ECO:0000256" key="11">
    <source>
        <dbReference type="ARBA" id="ARBA00022989"/>
    </source>
</evidence>
<dbReference type="SUPFAM" id="SSF47384">
    <property type="entry name" value="Homodimeric domain of signal transducing histidine kinase"/>
    <property type="match status" value="1"/>
</dbReference>
<dbReference type="Gene3D" id="1.10.287.130">
    <property type="match status" value="1"/>
</dbReference>
<keyword evidence="18" id="KW-1185">Reference proteome</keyword>
<proteinExistence type="predicted"/>
<dbReference type="Pfam" id="PF02518">
    <property type="entry name" value="HATPase_c"/>
    <property type="match status" value="1"/>
</dbReference>
<dbReference type="InterPro" id="IPR003661">
    <property type="entry name" value="HisK_dim/P_dom"/>
</dbReference>
<evidence type="ECO:0000256" key="9">
    <source>
        <dbReference type="ARBA" id="ARBA00022777"/>
    </source>
</evidence>
<dbReference type="PROSITE" id="PS50885">
    <property type="entry name" value="HAMP"/>
    <property type="match status" value="1"/>
</dbReference>
<dbReference type="FunFam" id="3.30.565.10:FF:000006">
    <property type="entry name" value="Sensor histidine kinase WalK"/>
    <property type="match status" value="1"/>
</dbReference>
<evidence type="ECO:0000256" key="14">
    <source>
        <dbReference type="SAM" id="Phobius"/>
    </source>
</evidence>
<evidence type="ECO:0000256" key="3">
    <source>
        <dbReference type="ARBA" id="ARBA00012438"/>
    </source>
</evidence>
<evidence type="ECO:0000256" key="2">
    <source>
        <dbReference type="ARBA" id="ARBA00004651"/>
    </source>
</evidence>
<dbReference type="CDD" id="cd06225">
    <property type="entry name" value="HAMP"/>
    <property type="match status" value="1"/>
</dbReference>
<keyword evidence="6" id="KW-0808">Transferase</keyword>
<dbReference type="Proteomes" id="UP000460287">
    <property type="component" value="Unassembled WGS sequence"/>
</dbReference>
<dbReference type="CDD" id="cd00082">
    <property type="entry name" value="HisKA"/>
    <property type="match status" value="1"/>
</dbReference>
<dbReference type="SMART" id="SM00387">
    <property type="entry name" value="HATPase_c"/>
    <property type="match status" value="1"/>
</dbReference>
<keyword evidence="10" id="KW-0067">ATP-binding</keyword>
<dbReference type="InterPro" id="IPR003594">
    <property type="entry name" value="HATPase_dom"/>
</dbReference>
<dbReference type="SUPFAM" id="SSF55874">
    <property type="entry name" value="ATPase domain of HSP90 chaperone/DNA topoisomerase II/histidine kinase"/>
    <property type="match status" value="1"/>
</dbReference>
<dbReference type="Pfam" id="PF00672">
    <property type="entry name" value="HAMP"/>
    <property type="match status" value="1"/>
</dbReference>
<dbReference type="InterPro" id="IPR003660">
    <property type="entry name" value="HAMP_dom"/>
</dbReference>
<dbReference type="PANTHER" id="PTHR45528">
    <property type="entry name" value="SENSOR HISTIDINE KINASE CPXA"/>
    <property type="match status" value="1"/>
</dbReference>
<keyword evidence="7 14" id="KW-0812">Transmembrane</keyword>
<dbReference type="GO" id="GO:0000155">
    <property type="term" value="F:phosphorelay sensor kinase activity"/>
    <property type="evidence" value="ECO:0007669"/>
    <property type="project" value="InterPro"/>
</dbReference>
<keyword evidence="5" id="KW-0597">Phosphoprotein</keyword>
<evidence type="ECO:0000256" key="12">
    <source>
        <dbReference type="ARBA" id="ARBA00023012"/>
    </source>
</evidence>
<dbReference type="InterPro" id="IPR036890">
    <property type="entry name" value="HATPase_C_sf"/>
</dbReference>
<dbReference type="SMART" id="SM00304">
    <property type="entry name" value="HAMP"/>
    <property type="match status" value="1"/>
</dbReference>
<evidence type="ECO:0000256" key="13">
    <source>
        <dbReference type="ARBA" id="ARBA00023136"/>
    </source>
</evidence>
<keyword evidence="13 14" id="KW-0472">Membrane</keyword>
<dbReference type="InterPro" id="IPR005467">
    <property type="entry name" value="His_kinase_dom"/>
</dbReference>
<evidence type="ECO:0000256" key="4">
    <source>
        <dbReference type="ARBA" id="ARBA00022475"/>
    </source>
</evidence>
<name>A0A7X2MX48_9CLOT</name>
<keyword evidence="4" id="KW-1003">Cell membrane</keyword>
<evidence type="ECO:0000256" key="10">
    <source>
        <dbReference type="ARBA" id="ARBA00022840"/>
    </source>
</evidence>
<comment type="catalytic activity">
    <reaction evidence="1">
        <text>ATP + protein L-histidine = ADP + protein N-phospho-L-histidine.</text>
        <dbReference type="EC" id="2.7.13.3"/>
    </reaction>
</comment>
<dbReference type="Pfam" id="PF00512">
    <property type="entry name" value="HisKA"/>
    <property type="match status" value="1"/>
</dbReference>
<accession>A0A7X2MX48</accession>
<dbReference type="Gene3D" id="3.30.565.10">
    <property type="entry name" value="Histidine kinase-like ATPase, C-terminal domain"/>
    <property type="match status" value="1"/>
</dbReference>
<evidence type="ECO:0000259" key="16">
    <source>
        <dbReference type="PROSITE" id="PS50885"/>
    </source>
</evidence>
<protein>
    <recommendedName>
        <fullName evidence="3">histidine kinase</fullName>
        <ecNumber evidence="3">2.7.13.3</ecNumber>
    </recommendedName>
</protein>
<dbReference type="PROSITE" id="PS50109">
    <property type="entry name" value="HIS_KIN"/>
    <property type="match status" value="1"/>
</dbReference>
<keyword evidence="11 14" id="KW-1133">Transmembrane helix</keyword>
<feature type="domain" description="Histidine kinase" evidence="15">
    <location>
        <begin position="262"/>
        <end position="479"/>
    </location>
</feature>
<evidence type="ECO:0000259" key="15">
    <source>
        <dbReference type="PROSITE" id="PS50109"/>
    </source>
</evidence>
<keyword evidence="12" id="KW-0902">Two-component regulatory system</keyword>
<evidence type="ECO:0000256" key="5">
    <source>
        <dbReference type="ARBA" id="ARBA00022553"/>
    </source>
</evidence>
<evidence type="ECO:0000256" key="7">
    <source>
        <dbReference type="ARBA" id="ARBA00022692"/>
    </source>
</evidence>
<keyword evidence="9 17" id="KW-0418">Kinase</keyword>
<gene>
    <name evidence="17" type="ORF">FYJ33_04500</name>
</gene>
<dbReference type="AlphaFoldDB" id="A0A7X2MX48"/>
<dbReference type="Gene3D" id="6.10.340.10">
    <property type="match status" value="1"/>
</dbReference>
<organism evidence="17 18">
    <name type="scientific">Inconstantimicrobium porci</name>
    <dbReference type="NCBI Taxonomy" id="2652291"/>
    <lineage>
        <taxon>Bacteria</taxon>
        <taxon>Bacillati</taxon>
        <taxon>Bacillota</taxon>
        <taxon>Clostridia</taxon>
        <taxon>Eubacteriales</taxon>
        <taxon>Clostridiaceae</taxon>
        <taxon>Inconstantimicrobium</taxon>
    </lineage>
</organism>
<reference evidence="17 18" key="1">
    <citation type="submission" date="2019-08" db="EMBL/GenBank/DDBJ databases">
        <title>In-depth cultivation of the pig gut microbiome towards novel bacterial diversity and tailored functional studies.</title>
        <authorList>
            <person name="Wylensek D."/>
            <person name="Hitch T.C.A."/>
            <person name="Clavel T."/>
        </authorList>
    </citation>
    <scope>NUCLEOTIDE SEQUENCE [LARGE SCALE GENOMIC DNA]</scope>
    <source>
        <strain evidence="17 18">WCA-383-APC-5B</strain>
    </source>
</reference>
<dbReference type="EC" id="2.7.13.3" evidence="3"/>
<keyword evidence="8" id="KW-0547">Nucleotide-binding</keyword>
<feature type="transmembrane region" description="Helical" evidence="14">
    <location>
        <begin position="169"/>
        <end position="189"/>
    </location>
</feature>
<evidence type="ECO:0000256" key="1">
    <source>
        <dbReference type="ARBA" id="ARBA00000085"/>
    </source>
</evidence>
<dbReference type="CDD" id="cd00075">
    <property type="entry name" value="HATPase"/>
    <property type="match status" value="1"/>
</dbReference>
<dbReference type="RefSeq" id="WP_154530575.1">
    <property type="nucleotide sequence ID" value="NZ_JAQXTV010000051.1"/>
</dbReference>